<dbReference type="InterPro" id="IPR041657">
    <property type="entry name" value="HTH_17"/>
</dbReference>
<evidence type="ECO:0000256" key="1">
    <source>
        <dbReference type="ARBA" id="ARBA00011975"/>
    </source>
</evidence>
<comment type="catalytic activity">
    <reaction evidence="6">
        <text>a 2'-deoxycytidine in DNA + S-adenosyl-L-methionine = a 5-methyl-2'-deoxycytidine in DNA + S-adenosyl-L-homocysteine + H(+)</text>
        <dbReference type="Rhea" id="RHEA:13681"/>
        <dbReference type="Rhea" id="RHEA-COMP:11369"/>
        <dbReference type="Rhea" id="RHEA-COMP:11370"/>
        <dbReference type="ChEBI" id="CHEBI:15378"/>
        <dbReference type="ChEBI" id="CHEBI:57856"/>
        <dbReference type="ChEBI" id="CHEBI:59789"/>
        <dbReference type="ChEBI" id="CHEBI:85452"/>
        <dbReference type="ChEBI" id="CHEBI:85454"/>
        <dbReference type="EC" id="2.1.1.37"/>
    </reaction>
</comment>
<comment type="similarity">
    <text evidence="7 8">Belongs to the class I-like SAM-binding methyltransferase superfamily. C5-methyltransferase family.</text>
</comment>
<dbReference type="SUPFAM" id="SSF53335">
    <property type="entry name" value="S-adenosyl-L-methionine-dependent methyltransferases"/>
    <property type="match status" value="1"/>
</dbReference>
<keyword evidence="5" id="KW-0680">Restriction system</keyword>
<comment type="caution">
    <text evidence="10">The sequence shown here is derived from an EMBL/GenBank/DDBJ whole genome shotgun (WGS) entry which is preliminary data.</text>
</comment>
<dbReference type="GO" id="GO:0009307">
    <property type="term" value="P:DNA restriction-modification system"/>
    <property type="evidence" value="ECO:0007669"/>
    <property type="project" value="UniProtKB-KW"/>
</dbReference>
<evidence type="ECO:0000256" key="4">
    <source>
        <dbReference type="ARBA" id="ARBA00022691"/>
    </source>
</evidence>
<dbReference type="InterPro" id="IPR050390">
    <property type="entry name" value="C5-Methyltransferase"/>
</dbReference>
<evidence type="ECO:0000256" key="3">
    <source>
        <dbReference type="ARBA" id="ARBA00022679"/>
    </source>
</evidence>
<dbReference type="CDD" id="cd00315">
    <property type="entry name" value="Cyt_C5_DNA_methylase"/>
    <property type="match status" value="1"/>
</dbReference>
<evidence type="ECO:0000256" key="8">
    <source>
        <dbReference type="RuleBase" id="RU000416"/>
    </source>
</evidence>
<name>A0A9D9IXD0_9BACT</name>
<evidence type="ECO:0000256" key="7">
    <source>
        <dbReference type="PROSITE-ProRule" id="PRU01016"/>
    </source>
</evidence>
<evidence type="ECO:0000256" key="5">
    <source>
        <dbReference type="ARBA" id="ARBA00022747"/>
    </source>
</evidence>
<dbReference type="EMBL" id="JADILW010000026">
    <property type="protein sequence ID" value="MBO8479801.1"/>
    <property type="molecule type" value="Genomic_DNA"/>
</dbReference>
<dbReference type="GO" id="GO:0032259">
    <property type="term" value="P:methylation"/>
    <property type="evidence" value="ECO:0007669"/>
    <property type="project" value="UniProtKB-KW"/>
</dbReference>
<reference evidence="10" key="1">
    <citation type="submission" date="2020-10" db="EMBL/GenBank/DDBJ databases">
        <authorList>
            <person name="Gilroy R."/>
        </authorList>
    </citation>
    <scope>NUCLEOTIDE SEQUENCE</scope>
    <source>
        <strain evidence="10">B3-1481</strain>
    </source>
</reference>
<dbReference type="PROSITE" id="PS51679">
    <property type="entry name" value="SAM_MT_C5"/>
    <property type="match status" value="1"/>
</dbReference>
<dbReference type="PANTHER" id="PTHR10629">
    <property type="entry name" value="CYTOSINE-SPECIFIC METHYLTRANSFERASE"/>
    <property type="match status" value="1"/>
</dbReference>
<gene>
    <name evidence="10" type="ORF">IAB76_01620</name>
</gene>
<dbReference type="AlphaFoldDB" id="A0A9D9IXD0"/>
<dbReference type="NCBIfam" id="TIGR00675">
    <property type="entry name" value="dcm"/>
    <property type="match status" value="1"/>
</dbReference>
<dbReference type="GO" id="GO:0003886">
    <property type="term" value="F:DNA (cytosine-5-)-methyltransferase activity"/>
    <property type="evidence" value="ECO:0007669"/>
    <property type="project" value="UniProtKB-EC"/>
</dbReference>
<dbReference type="GO" id="GO:0003677">
    <property type="term" value="F:DNA binding"/>
    <property type="evidence" value="ECO:0007669"/>
    <property type="project" value="InterPro"/>
</dbReference>
<dbReference type="InterPro" id="IPR009061">
    <property type="entry name" value="DNA-bd_dom_put_sf"/>
</dbReference>
<dbReference type="EC" id="2.1.1.37" evidence="1"/>
<feature type="active site" evidence="7">
    <location>
        <position position="191"/>
    </location>
</feature>
<dbReference type="Proteomes" id="UP000823769">
    <property type="component" value="Unassembled WGS sequence"/>
</dbReference>
<dbReference type="NCBIfam" id="TIGR01764">
    <property type="entry name" value="excise"/>
    <property type="match status" value="1"/>
</dbReference>
<dbReference type="SUPFAM" id="SSF46955">
    <property type="entry name" value="Putative DNA-binding domain"/>
    <property type="match status" value="1"/>
</dbReference>
<dbReference type="Pfam" id="PF12728">
    <property type="entry name" value="HTH_17"/>
    <property type="match status" value="1"/>
</dbReference>
<dbReference type="GO" id="GO:0044027">
    <property type="term" value="P:negative regulation of gene expression via chromosomal CpG island methylation"/>
    <property type="evidence" value="ECO:0007669"/>
    <property type="project" value="TreeGrafter"/>
</dbReference>
<feature type="domain" description="Helix-turn-helix" evidence="9">
    <location>
        <begin position="14"/>
        <end position="61"/>
    </location>
</feature>
<evidence type="ECO:0000259" key="9">
    <source>
        <dbReference type="Pfam" id="PF12728"/>
    </source>
</evidence>
<protein>
    <recommendedName>
        <fullName evidence="1">DNA (cytosine-5-)-methyltransferase</fullName>
        <ecNumber evidence="1">2.1.1.37</ecNumber>
    </recommendedName>
</protein>
<evidence type="ECO:0000256" key="6">
    <source>
        <dbReference type="ARBA" id="ARBA00047422"/>
    </source>
</evidence>
<proteinExistence type="inferred from homology"/>
<keyword evidence="3 7" id="KW-0808">Transferase</keyword>
<dbReference type="InterPro" id="IPR010093">
    <property type="entry name" value="SinI_DNA-bd"/>
</dbReference>
<dbReference type="Pfam" id="PF00145">
    <property type="entry name" value="DNA_methylase"/>
    <property type="match status" value="1"/>
</dbReference>
<dbReference type="Gene3D" id="3.90.120.10">
    <property type="entry name" value="DNA Methylase, subunit A, domain 2"/>
    <property type="match status" value="1"/>
</dbReference>
<organism evidence="10 11">
    <name type="scientific">Candidatus Cryptobacteroides avistercoris</name>
    <dbReference type="NCBI Taxonomy" id="2840758"/>
    <lineage>
        <taxon>Bacteria</taxon>
        <taxon>Pseudomonadati</taxon>
        <taxon>Bacteroidota</taxon>
        <taxon>Bacteroidia</taxon>
        <taxon>Bacteroidales</taxon>
        <taxon>Candidatus Cryptobacteroides</taxon>
    </lineage>
</organism>
<keyword evidence="2 7" id="KW-0489">Methyltransferase</keyword>
<evidence type="ECO:0000256" key="2">
    <source>
        <dbReference type="ARBA" id="ARBA00022603"/>
    </source>
</evidence>
<dbReference type="InterPro" id="IPR001525">
    <property type="entry name" value="C5_MeTfrase"/>
</dbReference>
<dbReference type="PRINTS" id="PR00105">
    <property type="entry name" value="C5METTRFRASE"/>
</dbReference>
<dbReference type="InterPro" id="IPR029063">
    <property type="entry name" value="SAM-dependent_MTases_sf"/>
</dbReference>
<accession>A0A9D9IXD0</accession>
<keyword evidence="4 7" id="KW-0949">S-adenosyl-L-methionine</keyword>
<reference evidence="10" key="2">
    <citation type="journal article" date="2021" name="PeerJ">
        <title>Extensive microbial diversity within the chicken gut microbiome revealed by metagenomics and culture.</title>
        <authorList>
            <person name="Gilroy R."/>
            <person name="Ravi A."/>
            <person name="Getino M."/>
            <person name="Pursley I."/>
            <person name="Horton D.L."/>
            <person name="Alikhan N.F."/>
            <person name="Baker D."/>
            <person name="Gharbi K."/>
            <person name="Hall N."/>
            <person name="Watson M."/>
            <person name="Adriaenssens E.M."/>
            <person name="Foster-Nyarko E."/>
            <person name="Jarju S."/>
            <person name="Secka A."/>
            <person name="Antonio M."/>
            <person name="Oren A."/>
            <person name="Chaudhuri R.R."/>
            <person name="La Ragione R."/>
            <person name="Hildebrand F."/>
            <person name="Pallen M.J."/>
        </authorList>
    </citation>
    <scope>NUCLEOTIDE SEQUENCE</scope>
    <source>
        <strain evidence="10">B3-1481</strain>
    </source>
</reference>
<sequence length="435" mass="49116">MDRLIITSDQKAFFSIKEVAQILSLSLKTIRRYIAAGELQSILIGGVYRIPKPALEEFINSYNPQDFKAHTNKKSVIVHKNNEVQNDFDPYKINWCDISANWNTTTAYEYTFVDLFCGAGGLSKGLEMAGLNGLCGIDWFKEAGMTYRRNFKHPLIEGDIKTAEKKKEFYDTVRNALKGKDLTIVAGGFPCQGFSMSGNRIIDDPRNSLYLEMLEIVKTLKPKYVLCENVVGLRTMLGGKVEQKILTDFENAGYKMNVTTLRAADYDVPQKRDRVIFIGNRIGAINYYPKPILSPDEYKTTASAISDLMNHPNDPAFNHEPTHHSKEMRLRLQAVPEGKSLYAKYSDSWKKCPWNEASCTIKENHGGVNIHPKLPRVLTAREMARLQSFPDDFIFEGKKTKQLVQIGNAVPPLLGKAIGLSIIQSIEEFEGKTKK</sequence>
<evidence type="ECO:0000313" key="10">
    <source>
        <dbReference type="EMBL" id="MBO8479801.1"/>
    </source>
</evidence>
<dbReference type="PANTHER" id="PTHR10629:SF52">
    <property type="entry name" value="DNA (CYTOSINE-5)-METHYLTRANSFERASE 1"/>
    <property type="match status" value="1"/>
</dbReference>
<dbReference type="Gene3D" id="3.40.50.150">
    <property type="entry name" value="Vaccinia Virus protein VP39"/>
    <property type="match status" value="1"/>
</dbReference>
<evidence type="ECO:0000313" key="11">
    <source>
        <dbReference type="Proteomes" id="UP000823769"/>
    </source>
</evidence>